<accession>A0A8B2P5G1</accession>
<dbReference type="AlphaFoldDB" id="A0A8B2P5G1"/>
<evidence type="ECO:0008006" key="4">
    <source>
        <dbReference type="Google" id="ProtNLM"/>
    </source>
</evidence>
<dbReference type="RefSeq" id="WP_111342830.1">
    <property type="nucleotide sequence ID" value="NZ_JAIWKD010000001.1"/>
</dbReference>
<evidence type="ECO:0000256" key="1">
    <source>
        <dbReference type="ARBA" id="ARBA00001917"/>
    </source>
</evidence>
<name>A0A8B2P5G1_9HYPH</name>
<organism evidence="2 3">
    <name type="scientific">Acuticoccus sediminis</name>
    <dbReference type="NCBI Taxonomy" id="2184697"/>
    <lineage>
        <taxon>Bacteria</taxon>
        <taxon>Pseudomonadati</taxon>
        <taxon>Pseudomonadota</taxon>
        <taxon>Alphaproteobacteria</taxon>
        <taxon>Hyphomicrobiales</taxon>
        <taxon>Amorphaceae</taxon>
        <taxon>Acuticoccus</taxon>
    </lineage>
</organism>
<proteinExistence type="predicted"/>
<keyword evidence="3" id="KW-1185">Reference proteome</keyword>
<dbReference type="InterPro" id="IPR029039">
    <property type="entry name" value="Flavoprotein-like_sf"/>
</dbReference>
<protein>
    <recommendedName>
        <fullName evidence="4">Flavodoxin</fullName>
    </recommendedName>
</protein>
<dbReference type="InterPro" id="IPR001226">
    <property type="entry name" value="Flavodoxin_CS"/>
</dbReference>
<evidence type="ECO:0000313" key="3">
    <source>
        <dbReference type="Proteomes" id="UP000249590"/>
    </source>
</evidence>
<evidence type="ECO:0000313" key="2">
    <source>
        <dbReference type="EMBL" id="RAI03819.1"/>
    </source>
</evidence>
<dbReference type="Proteomes" id="UP000249590">
    <property type="component" value="Unassembled WGS sequence"/>
</dbReference>
<comment type="caution">
    <text evidence="2">The sequence shown here is derived from an EMBL/GenBank/DDBJ whole genome shotgun (WGS) entry which is preliminary data.</text>
</comment>
<dbReference type="OrthoDB" id="9806505at2"/>
<dbReference type="SUPFAM" id="SSF52218">
    <property type="entry name" value="Flavoproteins"/>
    <property type="match status" value="1"/>
</dbReference>
<dbReference type="EMBL" id="QHHQ01000001">
    <property type="protein sequence ID" value="RAI03819.1"/>
    <property type="molecule type" value="Genomic_DNA"/>
</dbReference>
<sequence length="160" mass="17041">MRNLLVVYFSETGHTARAARDVALRLGGDLDRIVPLMPQKSSPLAKAFAALMGREELVHNPARNPSEYAVVVIASPVWAGRLPPPVRGYLGKVKGRLGAVAFLVTCGGGGTRAAFRCMRDAAGRPPIAQVTITDADRRSGMDAGKLATFADMLREERAAA</sequence>
<dbReference type="Gene3D" id="3.40.50.360">
    <property type="match status" value="1"/>
</dbReference>
<reference evidence="2 3" key="1">
    <citation type="submission" date="2018-05" db="EMBL/GenBank/DDBJ databases">
        <title>Acuticoccus sediminis sp. nov., isolated from deep-sea sediment of Indian Ocean.</title>
        <authorList>
            <person name="Liu X."/>
            <person name="Lai Q."/>
            <person name="Du Y."/>
            <person name="Sun F."/>
            <person name="Zhang X."/>
            <person name="Wang S."/>
            <person name="Shao Z."/>
        </authorList>
    </citation>
    <scope>NUCLEOTIDE SEQUENCE [LARGE SCALE GENOMIC DNA]</scope>
    <source>
        <strain evidence="2 3">PTG4-2</strain>
    </source>
</reference>
<comment type="cofactor">
    <cofactor evidence="1">
        <name>FMN</name>
        <dbReference type="ChEBI" id="CHEBI:58210"/>
    </cofactor>
</comment>
<dbReference type="GO" id="GO:0009055">
    <property type="term" value="F:electron transfer activity"/>
    <property type="evidence" value="ECO:0007669"/>
    <property type="project" value="InterPro"/>
</dbReference>
<dbReference type="GO" id="GO:0010181">
    <property type="term" value="F:FMN binding"/>
    <property type="evidence" value="ECO:0007669"/>
    <property type="project" value="InterPro"/>
</dbReference>
<gene>
    <name evidence="2" type="ORF">DLJ53_04930</name>
</gene>
<dbReference type="PROSITE" id="PS00201">
    <property type="entry name" value="FLAVODOXIN"/>
    <property type="match status" value="1"/>
</dbReference>